<proteinExistence type="predicted"/>
<name>A0ACC0NHI8_RHOML</name>
<dbReference type="Proteomes" id="UP001062846">
    <property type="component" value="Chromosome 6"/>
</dbReference>
<protein>
    <submittedName>
        <fullName evidence="1">Uncharacterized protein</fullName>
    </submittedName>
</protein>
<reference evidence="1" key="1">
    <citation type="submission" date="2022-02" db="EMBL/GenBank/DDBJ databases">
        <title>Plant Genome Project.</title>
        <authorList>
            <person name="Zhang R.-G."/>
        </authorList>
    </citation>
    <scope>NUCLEOTIDE SEQUENCE</scope>
    <source>
        <strain evidence="1">AT1</strain>
    </source>
</reference>
<evidence type="ECO:0000313" key="1">
    <source>
        <dbReference type="EMBL" id="KAI8552336.1"/>
    </source>
</evidence>
<sequence>MSVIISTTPPALFFGEFRGRPFFLGDGGGVPCSSIRVEQSQSASPTTPSTYALARIKPSPSPE</sequence>
<comment type="caution">
    <text evidence="1">The sequence shown here is derived from an EMBL/GenBank/DDBJ whole genome shotgun (WGS) entry which is preliminary data.</text>
</comment>
<dbReference type="EMBL" id="CM046393">
    <property type="protein sequence ID" value="KAI8552336.1"/>
    <property type="molecule type" value="Genomic_DNA"/>
</dbReference>
<organism evidence="1 2">
    <name type="scientific">Rhododendron molle</name>
    <name type="common">Chinese azalea</name>
    <name type="synonym">Azalea mollis</name>
    <dbReference type="NCBI Taxonomy" id="49168"/>
    <lineage>
        <taxon>Eukaryota</taxon>
        <taxon>Viridiplantae</taxon>
        <taxon>Streptophyta</taxon>
        <taxon>Embryophyta</taxon>
        <taxon>Tracheophyta</taxon>
        <taxon>Spermatophyta</taxon>
        <taxon>Magnoliopsida</taxon>
        <taxon>eudicotyledons</taxon>
        <taxon>Gunneridae</taxon>
        <taxon>Pentapetalae</taxon>
        <taxon>asterids</taxon>
        <taxon>Ericales</taxon>
        <taxon>Ericaceae</taxon>
        <taxon>Ericoideae</taxon>
        <taxon>Rhodoreae</taxon>
        <taxon>Rhododendron</taxon>
    </lineage>
</organism>
<keyword evidence="2" id="KW-1185">Reference proteome</keyword>
<evidence type="ECO:0000313" key="2">
    <source>
        <dbReference type="Proteomes" id="UP001062846"/>
    </source>
</evidence>
<gene>
    <name evidence="1" type="ORF">RHMOL_Rhmol06G0258700</name>
</gene>
<accession>A0ACC0NHI8</accession>